<gene>
    <name evidence="8" type="ORF">SAMN05421737_10398</name>
</gene>
<evidence type="ECO:0000256" key="1">
    <source>
        <dbReference type="ARBA" id="ARBA00004236"/>
    </source>
</evidence>
<evidence type="ECO:0000259" key="6">
    <source>
        <dbReference type="Pfam" id="PF13930"/>
    </source>
</evidence>
<evidence type="ECO:0000313" key="8">
    <source>
        <dbReference type="EMBL" id="SDB90988.1"/>
    </source>
</evidence>
<sequence>MDRQVEVQTLRAKARAIMKDPEKAGEMDKWVHANALSKGDPEKMEQLIYEELVKEKKREAKAAGFYESEEFSMMLDFTYGAGTLKSGIEAVTGVDPITGRELAPVERILASVGMVFPVVKGASKAGKAVKGAGGAAQAAKGYTRVEYGDHYMRTKRKKVLKPNVEYVTPAGHLYRTDKYGRIRHVEGDLSAGVAKRNEYAQRNVGGKDRLPDDDGGHLIASIFKGSGDLDNLVPMNKNINRGAYKRLENRWKQALDKNPPENVQVKITPKYKGDSQRPAKFDVQYKIGDRPWEKDVLKNS</sequence>
<organism evidence="8 9">
    <name type="scientific">Shouchella lonarensis</name>
    <dbReference type="NCBI Taxonomy" id="1464122"/>
    <lineage>
        <taxon>Bacteria</taxon>
        <taxon>Bacillati</taxon>
        <taxon>Bacillota</taxon>
        <taxon>Bacilli</taxon>
        <taxon>Bacillales</taxon>
        <taxon>Bacillaceae</taxon>
        <taxon>Shouchella</taxon>
    </lineage>
</organism>
<evidence type="ECO:0000256" key="5">
    <source>
        <dbReference type="ARBA" id="ARBA00023136"/>
    </source>
</evidence>
<name>A0A1G6HA77_9BACI</name>
<dbReference type="GO" id="GO:0005576">
    <property type="term" value="C:extracellular region"/>
    <property type="evidence" value="ECO:0007669"/>
    <property type="project" value="UniProtKB-SubCell"/>
</dbReference>
<dbReference type="STRING" id="1464122.SAMN05421737_10398"/>
<feature type="domain" description="Pre-toxin TG" evidence="7">
    <location>
        <begin position="70"/>
        <end position="132"/>
    </location>
</feature>
<keyword evidence="4" id="KW-0964">Secreted</keyword>
<dbReference type="Pfam" id="PF14449">
    <property type="entry name" value="PT-TG"/>
    <property type="match status" value="1"/>
</dbReference>
<evidence type="ECO:0000256" key="2">
    <source>
        <dbReference type="ARBA" id="ARBA00004613"/>
    </source>
</evidence>
<proteinExistence type="predicted"/>
<reference evidence="9" key="1">
    <citation type="submission" date="2016-09" db="EMBL/GenBank/DDBJ databases">
        <authorList>
            <person name="Varghese N."/>
            <person name="Submissions S."/>
        </authorList>
    </citation>
    <scope>NUCLEOTIDE SEQUENCE [LARGE SCALE GENOMIC DNA]</scope>
    <source>
        <strain evidence="9">25nlg</strain>
    </source>
</reference>
<dbReference type="InterPro" id="IPR027797">
    <property type="entry name" value="PT-TG_dom"/>
</dbReference>
<dbReference type="PANTHER" id="PTHR34976">
    <property type="entry name" value="RIBONUCLEASE YQCG-RELATED"/>
    <property type="match status" value="1"/>
</dbReference>
<dbReference type="InterPro" id="IPR051768">
    <property type="entry name" value="Bact_secretion_toxin"/>
</dbReference>
<dbReference type="InterPro" id="IPR044927">
    <property type="entry name" value="Endonuclea_NS_2"/>
</dbReference>
<accession>A0A1G6HA77</accession>
<dbReference type="Gene3D" id="3.40.570.10">
    <property type="entry name" value="Extracellular Endonuclease, subunit A"/>
    <property type="match status" value="1"/>
</dbReference>
<evidence type="ECO:0000256" key="4">
    <source>
        <dbReference type="ARBA" id="ARBA00022525"/>
    </source>
</evidence>
<keyword evidence="5" id="KW-0472">Membrane</keyword>
<evidence type="ECO:0000259" key="7">
    <source>
        <dbReference type="Pfam" id="PF14449"/>
    </source>
</evidence>
<feature type="domain" description="Type VII secretion system protein EssD-like" evidence="6">
    <location>
        <begin position="162"/>
        <end position="288"/>
    </location>
</feature>
<dbReference type="Proteomes" id="UP000242662">
    <property type="component" value="Unassembled WGS sequence"/>
</dbReference>
<dbReference type="Pfam" id="PF13930">
    <property type="entry name" value="Endonuclea_NS_2"/>
    <property type="match status" value="1"/>
</dbReference>
<dbReference type="RefSeq" id="WP_090774960.1">
    <property type="nucleotide sequence ID" value="NZ_FMYM01000003.1"/>
</dbReference>
<comment type="subcellular location">
    <subcellularLocation>
        <location evidence="1">Cell membrane</location>
    </subcellularLocation>
    <subcellularLocation>
        <location evidence="2">Secreted</location>
    </subcellularLocation>
</comment>
<dbReference type="InterPro" id="IPR044929">
    <property type="entry name" value="DNA/RNA_non-sp_Endonuclease_sf"/>
</dbReference>
<dbReference type="PANTHER" id="PTHR34976:SF2">
    <property type="entry name" value="TYPE VII SECRETION SYSTEM PROTEIN ESSD"/>
    <property type="match status" value="1"/>
</dbReference>
<dbReference type="OrthoDB" id="7182479at2"/>
<keyword evidence="3" id="KW-1003">Cell membrane</keyword>
<dbReference type="AlphaFoldDB" id="A0A1G6HA77"/>
<dbReference type="EMBL" id="FMYM01000003">
    <property type="protein sequence ID" value="SDB90988.1"/>
    <property type="molecule type" value="Genomic_DNA"/>
</dbReference>
<protein>
    <submittedName>
        <fullName evidence="8">Pre-toxin TG</fullName>
    </submittedName>
</protein>
<evidence type="ECO:0000256" key="3">
    <source>
        <dbReference type="ARBA" id="ARBA00022475"/>
    </source>
</evidence>
<dbReference type="GO" id="GO:0005886">
    <property type="term" value="C:plasma membrane"/>
    <property type="evidence" value="ECO:0007669"/>
    <property type="project" value="UniProtKB-SubCell"/>
</dbReference>
<keyword evidence="9" id="KW-1185">Reference proteome</keyword>
<evidence type="ECO:0000313" key="9">
    <source>
        <dbReference type="Proteomes" id="UP000242662"/>
    </source>
</evidence>